<dbReference type="AlphaFoldDB" id="A0A7J7GC18"/>
<dbReference type="Proteomes" id="UP000593564">
    <property type="component" value="Unassembled WGS sequence"/>
</dbReference>
<gene>
    <name evidence="1" type="ORF">HYC85_025758</name>
</gene>
<comment type="caution">
    <text evidence="1">The sequence shown here is derived from an EMBL/GenBank/DDBJ whole genome shotgun (WGS) entry which is preliminary data.</text>
</comment>
<evidence type="ECO:0000313" key="2">
    <source>
        <dbReference type="Proteomes" id="UP000593564"/>
    </source>
</evidence>
<sequence>MQSRVSTSRENDYHHHHIDENTVNKLIDYLQRDRAREEKKGLGRQRIEWCM</sequence>
<name>A0A7J7GC18_CAMSI</name>
<organism evidence="1 2">
    <name type="scientific">Camellia sinensis</name>
    <name type="common">Tea plant</name>
    <name type="synonym">Thea sinensis</name>
    <dbReference type="NCBI Taxonomy" id="4442"/>
    <lineage>
        <taxon>Eukaryota</taxon>
        <taxon>Viridiplantae</taxon>
        <taxon>Streptophyta</taxon>
        <taxon>Embryophyta</taxon>
        <taxon>Tracheophyta</taxon>
        <taxon>Spermatophyta</taxon>
        <taxon>Magnoliopsida</taxon>
        <taxon>eudicotyledons</taxon>
        <taxon>Gunneridae</taxon>
        <taxon>Pentapetalae</taxon>
        <taxon>asterids</taxon>
        <taxon>Ericales</taxon>
        <taxon>Theaceae</taxon>
        <taxon>Camellia</taxon>
    </lineage>
</organism>
<accession>A0A7J7GC18</accession>
<reference evidence="2" key="1">
    <citation type="journal article" date="2020" name="Nat. Commun.">
        <title>Genome assembly of wild tea tree DASZ reveals pedigree and selection history of tea varieties.</title>
        <authorList>
            <person name="Zhang W."/>
            <person name="Zhang Y."/>
            <person name="Qiu H."/>
            <person name="Guo Y."/>
            <person name="Wan H."/>
            <person name="Zhang X."/>
            <person name="Scossa F."/>
            <person name="Alseekh S."/>
            <person name="Zhang Q."/>
            <person name="Wang P."/>
            <person name="Xu L."/>
            <person name="Schmidt M.H."/>
            <person name="Jia X."/>
            <person name="Li D."/>
            <person name="Zhu A."/>
            <person name="Guo F."/>
            <person name="Chen W."/>
            <person name="Ni D."/>
            <person name="Usadel B."/>
            <person name="Fernie A.R."/>
            <person name="Wen W."/>
        </authorList>
    </citation>
    <scope>NUCLEOTIDE SEQUENCE [LARGE SCALE GENOMIC DNA]</scope>
    <source>
        <strain evidence="2">cv. G240</strain>
    </source>
</reference>
<evidence type="ECO:0000313" key="1">
    <source>
        <dbReference type="EMBL" id="KAF5938252.1"/>
    </source>
</evidence>
<protein>
    <submittedName>
        <fullName evidence="1">Uncharacterized protein</fullName>
    </submittedName>
</protein>
<dbReference type="EMBL" id="JACBKZ010000012">
    <property type="protein sequence ID" value="KAF5938252.1"/>
    <property type="molecule type" value="Genomic_DNA"/>
</dbReference>
<proteinExistence type="predicted"/>
<keyword evidence="2" id="KW-1185">Reference proteome</keyword>
<reference evidence="1 2" key="2">
    <citation type="submission" date="2020-07" db="EMBL/GenBank/DDBJ databases">
        <title>Genome assembly of wild tea tree DASZ reveals pedigree and selection history of tea varieties.</title>
        <authorList>
            <person name="Zhang W."/>
        </authorList>
    </citation>
    <scope>NUCLEOTIDE SEQUENCE [LARGE SCALE GENOMIC DNA]</scope>
    <source>
        <strain evidence="2">cv. G240</strain>
        <tissue evidence="1">Leaf</tissue>
    </source>
</reference>